<evidence type="ECO:0000313" key="2">
    <source>
        <dbReference type="Proteomes" id="UP000467201"/>
    </source>
</evidence>
<evidence type="ECO:0000313" key="1">
    <source>
        <dbReference type="EMBL" id="BBZ07732.1"/>
    </source>
</evidence>
<dbReference type="EMBL" id="AP022605">
    <property type="protein sequence ID" value="BBZ07732.1"/>
    <property type="molecule type" value="Genomic_DNA"/>
</dbReference>
<accession>A0A7I7VSY6</accession>
<dbReference type="OrthoDB" id="7185309at2"/>
<organism evidence="1 2">
    <name type="scientific">Mycolicibacterium doricum</name>
    <dbReference type="NCBI Taxonomy" id="126673"/>
    <lineage>
        <taxon>Bacteria</taxon>
        <taxon>Bacillati</taxon>
        <taxon>Actinomycetota</taxon>
        <taxon>Actinomycetes</taxon>
        <taxon>Mycobacteriales</taxon>
        <taxon>Mycobacteriaceae</taxon>
        <taxon>Mycolicibacterium</taxon>
    </lineage>
</organism>
<gene>
    <name evidence="1" type="ORF">MDOR_19010</name>
</gene>
<dbReference type="KEGG" id="mdr:MDOR_19010"/>
<evidence type="ECO:0008006" key="3">
    <source>
        <dbReference type="Google" id="ProtNLM"/>
    </source>
</evidence>
<reference evidence="1 2" key="1">
    <citation type="journal article" date="2019" name="Emerg. Microbes Infect.">
        <title>Comprehensive subspecies identification of 175 nontuberculous mycobacteria species based on 7547 genomic profiles.</title>
        <authorList>
            <person name="Matsumoto Y."/>
            <person name="Kinjo T."/>
            <person name="Motooka D."/>
            <person name="Nabeya D."/>
            <person name="Jung N."/>
            <person name="Uechi K."/>
            <person name="Horii T."/>
            <person name="Iida T."/>
            <person name="Fujita J."/>
            <person name="Nakamura S."/>
        </authorList>
    </citation>
    <scope>NUCLEOTIDE SEQUENCE [LARGE SCALE GENOMIC DNA]</scope>
    <source>
        <strain evidence="1 2">JCM 12405</strain>
    </source>
</reference>
<dbReference type="AlphaFoldDB" id="A0A7I7VSY6"/>
<proteinExistence type="predicted"/>
<name>A0A7I7VSY6_9MYCO</name>
<protein>
    <recommendedName>
        <fullName evidence="3">Alkylmercury lyase</fullName>
    </recommendedName>
</protein>
<sequence length="115" mass="12465">MTSPARYAHHWHMRVEIVYVEGCPNWREAGAHLGAAAAGLVDVEITYRRVATDDEAAALSFAGSPTILVDGIDAFDDAVPAMELACRLYQTDAGLMGLPTVTQLAEALRRRLPID</sequence>
<dbReference type="Proteomes" id="UP000467201">
    <property type="component" value="Chromosome"/>
</dbReference>